<gene>
    <name evidence="1" type="ORF">HPBE_LOCUS10054</name>
</gene>
<dbReference type="AlphaFoldDB" id="A0A183FQM8"/>
<evidence type="ECO:0000313" key="1">
    <source>
        <dbReference type="EMBL" id="VDO83394.1"/>
    </source>
</evidence>
<dbReference type="WBParaSite" id="HPBE_0001005301-mRNA-1">
    <property type="protein sequence ID" value="HPBE_0001005301-mRNA-1"/>
    <property type="gene ID" value="HPBE_0001005301"/>
</dbReference>
<protein>
    <submittedName>
        <fullName evidence="1 3">Uncharacterized protein</fullName>
    </submittedName>
</protein>
<sequence>MHVESSECAALGSAPLAVSISSSARRERLSEPRLLNGRSALECSEFALLRPSTAQQCEYALRAGAVQLSRGSEPQRRGCHSVHTWHRRSARTTPPAELHRTGRETELCASGAGSIAAKTHARRRCFAPALARLADAVFITYAPGTPWRDWQWGRNPTTGKERRVAEMLGGVSAAVAIVPA</sequence>
<accession>A0A183FQM8</accession>
<proteinExistence type="predicted"/>
<reference evidence="3" key="2">
    <citation type="submission" date="2019-09" db="UniProtKB">
        <authorList>
            <consortium name="WormBaseParasite"/>
        </authorList>
    </citation>
    <scope>IDENTIFICATION</scope>
</reference>
<accession>A0A3P7ZHF6</accession>
<name>A0A183FQM8_HELPZ</name>
<reference evidence="1 2" key="1">
    <citation type="submission" date="2018-11" db="EMBL/GenBank/DDBJ databases">
        <authorList>
            <consortium name="Pathogen Informatics"/>
        </authorList>
    </citation>
    <scope>NUCLEOTIDE SEQUENCE [LARGE SCALE GENOMIC DNA]</scope>
</reference>
<dbReference type="EMBL" id="UZAH01026634">
    <property type="protein sequence ID" value="VDO83394.1"/>
    <property type="molecule type" value="Genomic_DNA"/>
</dbReference>
<evidence type="ECO:0000313" key="2">
    <source>
        <dbReference type="Proteomes" id="UP000050761"/>
    </source>
</evidence>
<organism evidence="2 3">
    <name type="scientific">Heligmosomoides polygyrus</name>
    <name type="common">Parasitic roundworm</name>
    <dbReference type="NCBI Taxonomy" id="6339"/>
    <lineage>
        <taxon>Eukaryota</taxon>
        <taxon>Metazoa</taxon>
        <taxon>Ecdysozoa</taxon>
        <taxon>Nematoda</taxon>
        <taxon>Chromadorea</taxon>
        <taxon>Rhabditida</taxon>
        <taxon>Rhabditina</taxon>
        <taxon>Rhabditomorpha</taxon>
        <taxon>Strongyloidea</taxon>
        <taxon>Heligmosomidae</taxon>
        <taxon>Heligmosomoides</taxon>
    </lineage>
</organism>
<evidence type="ECO:0000313" key="3">
    <source>
        <dbReference type="WBParaSite" id="HPBE_0001005301-mRNA-1"/>
    </source>
</evidence>
<dbReference type="Proteomes" id="UP000050761">
    <property type="component" value="Unassembled WGS sequence"/>
</dbReference>
<keyword evidence="2" id="KW-1185">Reference proteome</keyword>